<evidence type="ECO:0008006" key="4">
    <source>
        <dbReference type="Google" id="ProtNLM"/>
    </source>
</evidence>
<dbReference type="eggNOG" id="COG5412">
    <property type="taxonomic scope" value="Bacteria"/>
</dbReference>
<dbReference type="STRING" id="446462.Amir_3249"/>
<keyword evidence="1" id="KW-1133">Transmembrane helix</keyword>
<sequence>MRGQLAALAREGDKAALKLLAELDSAPARAEFGALKRLMSGHSVSIRAALDRSVGASARGLGLLSRAVTRSTGALTAHTTAVGGAPLKYTSMAAALSETVGLVGGLGAAAGTAAGSLLVLPAAGIAAAAVAVKTLTLGVEGLGDALKAESPEEYAKAIERFAPPMRETADAARALKPELDGLRLDVQSSLFAGLGQQVNGLGQRYLPMLRRELSSIAGGYNAAALKAGSFAERAGTAEDVRHVLGNTSTAVRQLSEAAIPLVAALIDVSVVGSDFLPGFATRVGESTTRLASFTSAARESGQLNTWLDNGFNAVGDLGTILGNLASSLFAVLSAANSQGAGLLGTLAALSEGMANYLRSAQGAGVLDQVFGGLHAAVVGAAPLVVVLGQLFAGVLAPAIAQLGPVVGQALGSMAPALEPVAKLLLALVPLLATVAQVAASLFVPALGLLAGLVDALAPALRQVVAEVVGHGLVSGITSLTPDLVGMAQSLAPLIILFGQFVSQVLRVLAPLFAQLLTVATPVADLLGRNLLAALSALLPLALVLVTTLGKLLDAALRPLLPVLPVLLDGIVQLGWALTTGLSAATPPSSKSDSCSVMCWARP</sequence>
<reference evidence="2 3" key="1">
    <citation type="journal article" date="2009" name="Stand. Genomic Sci.">
        <title>Complete genome sequence of Actinosynnema mirum type strain (101).</title>
        <authorList>
            <person name="Land M."/>
            <person name="Lapidus A."/>
            <person name="Mayilraj S."/>
            <person name="Chen F."/>
            <person name="Copeland A."/>
            <person name="Del Rio T.G."/>
            <person name="Nolan M."/>
            <person name="Lucas S."/>
            <person name="Tice H."/>
            <person name="Cheng J.F."/>
            <person name="Chertkov O."/>
            <person name="Bruce D."/>
            <person name="Goodwin L."/>
            <person name="Pitluck S."/>
            <person name="Rohde M."/>
            <person name="Goker M."/>
            <person name="Pati A."/>
            <person name="Ivanova N."/>
            <person name="Mavromatis K."/>
            <person name="Chen A."/>
            <person name="Palaniappan K."/>
            <person name="Hauser L."/>
            <person name="Chang Y.J."/>
            <person name="Jeffries C.C."/>
            <person name="Brettin T."/>
            <person name="Detter J.C."/>
            <person name="Han C."/>
            <person name="Chain P."/>
            <person name="Tindall B.J."/>
            <person name="Bristow J."/>
            <person name="Eisen J.A."/>
            <person name="Markowitz V."/>
            <person name="Hugenholtz P."/>
            <person name="Kyrpides N.C."/>
            <person name="Klenk H.P."/>
        </authorList>
    </citation>
    <scope>NUCLEOTIDE SEQUENCE [LARGE SCALE GENOMIC DNA]</scope>
    <source>
        <strain evidence="3">ATCC 29888 / DSM 43827 / JCM 3225 / NBRC 14064 / NCIMB 13271 / NRRL B-12336 / IMRU 3971 / 101</strain>
    </source>
</reference>
<evidence type="ECO:0000313" key="3">
    <source>
        <dbReference type="Proteomes" id="UP000002213"/>
    </source>
</evidence>
<evidence type="ECO:0000313" key="2">
    <source>
        <dbReference type="EMBL" id="ACU37156.1"/>
    </source>
</evidence>
<dbReference type="AlphaFoldDB" id="C6W8Q7"/>
<dbReference type="Proteomes" id="UP000002213">
    <property type="component" value="Chromosome"/>
</dbReference>
<gene>
    <name evidence="2" type="ordered locus">Amir_3249</name>
</gene>
<dbReference type="OrthoDB" id="3404808at2"/>
<accession>C6W8Q7</accession>
<feature type="transmembrane region" description="Helical" evidence="1">
    <location>
        <begin position="423"/>
        <end position="452"/>
    </location>
</feature>
<keyword evidence="3" id="KW-1185">Reference proteome</keyword>
<dbReference type="EMBL" id="CP001630">
    <property type="protein sequence ID" value="ACU37156.1"/>
    <property type="molecule type" value="Genomic_DNA"/>
</dbReference>
<proteinExistence type="predicted"/>
<feature type="transmembrane region" description="Helical" evidence="1">
    <location>
        <begin position="529"/>
        <end position="552"/>
    </location>
</feature>
<evidence type="ECO:0000256" key="1">
    <source>
        <dbReference type="SAM" id="Phobius"/>
    </source>
</evidence>
<feature type="transmembrane region" description="Helical" evidence="1">
    <location>
        <begin position="504"/>
        <end position="523"/>
    </location>
</feature>
<protein>
    <recommendedName>
        <fullName evidence="4">Phage-related protein-like protein</fullName>
    </recommendedName>
</protein>
<name>C6W8Q7_ACTMD</name>
<dbReference type="RefSeq" id="WP_015802045.1">
    <property type="nucleotide sequence ID" value="NC_013093.1"/>
</dbReference>
<keyword evidence="1" id="KW-0472">Membrane</keyword>
<dbReference type="HOGENOM" id="CLU_453192_0_0_11"/>
<keyword evidence="1" id="KW-0812">Transmembrane</keyword>
<organism evidence="2 3">
    <name type="scientific">Actinosynnema mirum (strain ATCC 29888 / DSM 43827 / JCM 3225 / NBRC 14064 / NCIMB 13271 / NRRL B-12336 / IMRU 3971 / 101)</name>
    <dbReference type="NCBI Taxonomy" id="446462"/>
    <lineage>
        <taxon>Bacteria</taxon>
        <taxon>Bacillati</taxon>
        <taxon>Actinomycetota</taxon>
        <taxon>Actinomycetes</taxon>
        <taxon>Pseudonocardiales</taxon>
        <taxon>Pseudonocardiaceae</taxon>
        <taxon>Actinosynnema</taxon>
    </lineage>
</organism>
<dbReference type="KEGG" id="ami:Amir_3249"/>
<feature type="transmembrane region" description="Helical" evidence="1">
    <location>
        <begin position="559"/>
        <end position="577"/>
    </location>
</feature>